<dbReference type="InterPro" id="IPR002328">
    <property type="entry name" value="ADH_Zn_CS"/>
</dbReference>
<dbReference type="AlphaFoldDB" id="R2PV77"/>
<dbReference type="Proteomes" id="UP000013782">
    <property type="component" value="Unassembled WGS sequence"/>
</dbReference>
<evidence type="ECO:0000256" key="4">
    <source>
        <dbReference type="RuleBase" id="RU361277"/>
    </source>
</evidence>
<dbReference type="InterPro" id="IPR036291">
    <property type="entry name" value="NAD(P)-bd_dom_sf"/>
</dbReference>
<dbReference type="InterPro" id="IPR013154">
    <property type="entry name" value="ADH-like_N"/>
</dbReference>
<organism evidence="7 8">
    <name type="scientific">Enterococcus pallens ATCC BAA-351</name>
    <dbReference type="NCBI Taxonomy" id="1158607"/>
    <lineage>
        <taxon>Bacteria</taxon>
        <taxon>Bacillati</taxon>
        <taxon>Bacillota</taxon>
        <taxon>Bacilli</taxon>
        <taxon>Lactobacillales</taxon>
        <taxon>Enterococcaceae</taxon>
        <taxon>Enterococcus</taxon>
    </lineage>
</organism>
<dbReference type="Pfam" id="PF00107">
    <property type="entry name" value="ADH_zinc_N"/>
    <property type="match status" value="1"/>
</dbReference>
<dbReference type="OrthoDB" id="9806940at2"/>
<keyword evidence="2 4" id="KW-0862">Zinc</keyword>
<evidence type="ECO:0000256" key="3">
    <source>
        <dbReference type="ARBA" id="ARBA00023002"/>
    </source>
</evidence>
<dbReference type="HOGENOM" id="CLU_026673_11_0_9"/>
<feature type="domain" description="Alcohol dehydrogenase-like C-terminal" evidence="5">
    <location>
        <begin position="187"/>
        <end position="313"/>
    </location>
</feature>
<dbReference type="EMBL" id="AJAQ01000045">
    <property type="protein sequence ID" value="EOH88432.1"/>
    <property type="molecule type" value="Genomic_DNA"/>
</dbReference>
<dbReference type="InterPro" id="IPR013149">
    <property type="entry name" value="ADH-like_C"/>
</dbReference>
<dbReference type="InterPro" id="IPR011032">
    <property type="entry name" value="GroES-like_sf"/>
</dbReference>
<feature type="domain" description="Alcohol dehydrogenase-like N-terminal" evidence="6">
    <location>
        <begin position="35"/>
        <end position="145"/>
    </location>
</feature>
<sequence length="352" mass="38926">MCKIEAETKVIDYGVLLKKGEAVVQQVAMPEELDNEEVLIKQDACNICTTDYGQWLGLREHQGYPMAGGHESSGTIVQVGKDVKEFKVGDRVSFAYSYCGRCKNCKIGRTDNCTERKNIQVMEGIKGFFGFATYAVRKTEFLVKTNKDLDPSFAAFIEPLATVVSAQSNITIELGKTVLVVGAGTMGILNALVARLSGARVIISELMENKIEKAKAYGFEVIDAGKEDVKEKLGELTDGEMADIVILGVGAKQAAKQSFELVRQLDGEILFFSAGYPAPEIPMSPNELHYRRLKLIGAFEAYMENFYTAADILSHKLIDVTPLIEKVFDLKDIQEAFEYASQPGRYRVSVRL</sequence>
<dbReference type="PATRIC" id="fig|1158607.3.peg.4227"/>
<keyword evidence="8" id="KW-1185">Reference proteome</keyword>
<dbReference type="InterPro" id="IPR050129">
    <property type="entry name" value="Zn_alcohol_dh"/>
</dbReference>
<evidence type="ECO:0000259" key="5">
    <source>
        <dbReference type="Pfam" id="PF00107"/>
    </source>
</evidence>
<dbReference type="PANTHER" id="PTHR43401">
    <property type="entry name" value="L-THREONINE 3-DEHYDROGENASE"/>
    <property type="match status" value="1"/>
</dbReference>
<dbReference type="Gene3D" id="3.40.50.720">
    <property type="entry name" value="NAD(P)-binding Rossmann-like Domain"/>
    <property type="match status" value="1"/>
</dbReference>
<accession>R2PV77</accession>
<dbReference type="SUPFAM" id="SSF51735">
    <property type="entry name" value="NAD(P)-binding Rossmann-fold domains"/>
    <property type="match status" value="1"/>
</dbReference>
<evidence type="ECO:0000259" key="6">
    <source>
        <dbReference type="Pfam" id="PF08240"/>
    </source>
</evidence>
<dbReference type="RefSeq" id="WP_010759194.1">
    <property type="nucleotide sequence ID" value="NZ_ASWD01000003.1"/>
</dbReference>
<dbReference type="SUPFAM" id="SSF50129">
    <property type="entry name" value="GroES-like"/>
    <property type="match status" value="1"/>
</dbReference>
<protein>
    <recommendedName>
        <fullName evidence="9">Chlorophyll synthesis pathway protein BchC</fullName>
    </recommendedName>
</protein>
<evidence type="ECO:0000313" key="7">
    <source>
        <dbReference type="EMBL" id="EOH88432.1"/>
    </source>
</evidence>
<comment type="similarity">
    <text evidence="4">Belongs to the zinc-containing alcohol dehydrogenase family.</text>
</comment>
<evidence type="ECO:0000313" key="8">
    <source>
        <dbReference type="Proteomes" id="UP000013782"/>
    </source>
</evidence>
<dbReference type="GO" id="GO:0008270">
    <property type="term" value="F:zinc ion binding"/>
    <property type="evidence" value="ECO:0007669"/>
    <property type="project" value="InterPro"/>
</dbReference>
<dbReference type="Pfam" id="PF08240">
    <property type="entry name" value="ADH_N"/>
    <property type="match status" value="1"/>
</dbReference>
<gene>
    <name evidence="7" type="ORF">UAU_04250</name>
</gene>
<evidence type="ECO:0008006" key="9">
    <source>
        <dbReference type="Google" id="ProtNLM"/>
    </source>
</evidence>
<dbReference type="Gene3D" id="3.90.180.10">
    <property type="entry name" value="Medium-chain alcohol dehydrogenases, catalytic domain"/>
    <property type="match status" value="1"/>
</dbReference>
<keyword evidence="1 4" id="KW-0479">Metal-binding</keyword>
<dbReference type="PROSITE" id="PS00059">
    <property type="entry name" value="ADH_ZINC"/>
    <property type="match status" value="1"/>
</dbReference>
<evidence type="ECO:0000256" key="1">
    <source>
        <dbReference type="ARBA" id="ARBA00022723"/>
    </source>
</evidence>
<proteinExistence type="inferred from homology"/>
<dbReference type="STRING" id="160454.RV10_GL002725"/>
<dbReference type="eggNOG" id="COG1063">
    <property type="taxonomic scope" value="Bacteria"/>
</dbReference>
<comment type="caution">
    <text evidence="7">The sequence shown here is derived from an EMBL/GenBank/DDBJ whole genome shotgun (WGS) entry which is preliminary data.</text>
</comment>
<dbReference type="GO" id="GO:0016491">
    <property type="term" value="F:oxidoreductase activity"/>
    <property type="evidence" value="ECO:0007669"/>
    <property type="project" value="UniProtKB-KW"/>
</dbReference>
<keyword evidence="3" id="KW-0560">Oxidoreductase</keyword>
<evidence type="ECO:0000256" key="2">
    <source>
        <dbReference type="ARBA" id="ARBA00022833"/>
    </source>
</evidence>
<comment type="cofactor">
    <cofactor evidence="4">
        <name>Zn(2+)</name>
        <dbReference type="ChEBI" id="CHEBI:29105"/>
    </cofactor>
</comment>
<dbReference type="PANTHER" id="PTHR43401:SF2">
    <property type="entry name" value="L-THREONINE 3-DEHYDROGENASE"/>
    <property type="match status" value="1"/>
</dbReference>
<reference evidence="7 8" key="1">
    <citation type="submission" date="2013-02" db="EMBL/GenBank/DDBJ databases">
        <title>The Genome Sequence of Enterococcus pallens BAA-351.</title>
        <authorList>
            <consortium name="The Broad Institute Genome Sequencing Platform"/>
            <consortium name="The Broad Institute Genome Sequencing Center for Infectious Disease"/>
            <person name="Earl A.M."/>
            <person name="Gilmore M.S."/>
            <person name="Lebreton F."/>
            <person name="Walker B."/>
            <person name="Young S.K."/>
            <person name="Zeng Q."/>
            <person name="Gargeya S."/>
            <person name="Fitzgerald M."/>
            <person name="Haas B."/>
            <person name="Abouelleil A."/>
            <person name="Alvarado L."/>
            <person name="Arachchi H.M."/>
            <person name="Berlin A.M."/>
            <person name="Chapman S.B."/>
            <person name="Dewar J."/>
            <person name="Goldberg J."/>
            <person name="Griggs A."/>
            <person name="Gujja S."/>
            <person name="Hansen M."/>
            <person name="Howarth C."/>
            <person name="Imamovic A."/>
            <person name="Larimer J."/>
            <person name="McCowan C."/>
            <person name="Murphy C."/>
            <person name="Neiman D."/>
            <person name="Pearson M."/>
            <person name="Priest M."/>
            <person name="Roberts A."/>
            <person name="Saif S."/>
            <person name="Shea T."/>
            <person name="Sisk P."/>
            <person name="Sykes S."/>
            <person name="Wortman J."/>
            <person name="Nusbaum C."/>
            <person name="Birren B."/>
        </authorList>
    </citation>
    <scope>NUCLEOTIDE SEQUENCE [LARGE SCALE GENOMIC DNA]</scope>
    <source>
        <strain evidence="7 8">ATCC BAA-351</strain>
    </source>
</reference>
<name>R2PV77_9ENTE</name>